<dbReference type="Gene3D" id="1.10.10.60">
    <property type="entry name" value="Homeodomain-like"/>
    <property type="match status" value="1"/>
</dbReference>
<dbReference type="Pfam" id="PF00440">
    <property type="entry name" value="TetR_N"/>
    <property type="match status" value="1"/>
</dbReference>
<dbReference type="PANTHER" id="PTHR47506">
    <property type="entry name" value="TRANSCRIPTIONAL REGULATORY PROTEIN"/>
    <property type="match status" value="1"/>
</dbReference>
<dbReference type="SUPFAM" id="SSF46689">
    <property type="entry name" value="Homeodomain-like"/>
    <property type="match status" value="1"/>
</dbReference>
<dbReference type="Proteomes" id="UP000252731">
    <property type="component" value="Unassembled WGS sequence"/>
</dbReference>
<evidence type="ECO:0000256" key="2">
    <source>
        <dbReference type="ARBA" id="ARBA00023125"/>
    </source>
</evidence>
<evidence type="ECO:0000256" key="1">
    <source>
        <dbReference type="ARBA" id="ARBA00023015"/>
    </source>
</evidence>
<evidence type="ECO:0000259" key="5">
    <source>
        <dbReference type="PROSITE" id="PS50977"/>
    </source>
</evidence>
<dbReference type="EMBL" id="QNSF01000035">
    <property type="protein sequence ID" value="RBP85986.1"/>
    <property type="molecule type" value="Genomic_DNA"/>
</dbReference>
<accession>A0A366JG80</accession>
<comment type="caution">
    <text evidence="6">The sequence shown here is derived from an EMBL/GenBank/DDBJ whole genome shotgun (WGS) entry which is preliminary data.</text>
</comment>
<evidence type="ECO:0000256" key="3">
    <source>
        <dbReference type="ARBA" id="ARBA00023163"/>
    </source>
</evidence>
<feature type="DNA-binding region" description="H-T-H motif" evidence="4">
    <location>
        <begin position="29"/>
        <end position="48"/>
    </location>
</feature>
<organism evidence="6 7">
    <name type="scientific">Cytobacillus firmus</name>
    <name type="common">Bacillus firmus</name>
    <dbReference type="NCBI Taxonomy" id="1399"/>
    <lineage>
        <taxon>Bacteria</taxon>
        <taxon>Bacillati</taxon>
        <taxon>Bacillota</taxon>
        <taxon>Bacilli</taxon>
        <taxon>Bacillales</taxon>
        <taxon>Bacillaceae</taxon>
        <taxon>Cytobacillus</taxon>
    </lineage>
</organism>
<sequence>MARKKEFDISQAAHKAADVFRKKGFEGTSMQDLVDVLNLSRSSIYETFGNKKELYLVALDHYTNEVDDLTSILYENGPPKTVLDKFFVKIIEHNELESCFMVQASLEMFTHLDVMDRVGRNNIKREKAFLFLLERALSNGEITENQNLSILSKYLVNVTNGLAVTSRSTDKSTLDQIVKMSLYFIK</sequence>
<keyword evidence="7" id="KW-1185">Reference proteome</keyword>
<feature type="domain" description="HTH tetR-type" evidence="5">
    <location>
        <begin position="6"/>
        <end position="66"/>
    </location>
</feature>
<name>A0A366JG80_CYTFI</name>
<dbReference type="GO" id="GO:0003677">
    <property type="term" value="F:DNA binding"/>
    <property type="evidence" value="ECO:0007669"/>
    <property type="project" value="UniProtKB-UniRule"/>
</dbReference>
<evidence type="ECO:0000256" key="4">
    <source>
        <dbReference type="PROSITE-ProRule" id="PRU00335"/>
    </source>
</evidence>
<dbReference type="InterPro" id="IPR001647">
    <property type="entry name" value="HTH_TetR"/>
</dbReference>
<dbReference type="PROSITE" id="PS50977">
    <property type="entry name" value="HTH_TETR_2"/>
    <property type="match status" value="1"/>
</dbReference>
<dbReference type="InterPro" id="IPR036271">
    <property type="entry name" value="Tet_transcr_reg_TetR-rel_C_sf"/>
</dbReference>
<dbReference type="SUPFAM" id="SSF48498">
    <property type="entry name" value="Tetracyclin repressor-like, C-terminal domain"/>
    <property type="match status" value="1"/>
</dbReference>
<evidence type="ECO:0000313" key="6">
    <source>
        <dbReference type="EMBL" id="RBP85986.1"/>
    </source>
</evidence>
<keyword evidence="3" id="KW-0804">Transcription</keyword>
<dbReference type="PANTHER" id="PTHR47506:SF10">
    <property type="entry name" value="TRANSCRIPTIONAL REGULATORY PROTEIN"/>
    <property type="match status" value="1"/>
</dbReference>
<dbReference type="RefSeq" id="WP_166672567.1">
    <property type="nucleotide sequence ID" value="NZ_QNSF01000035.1"/>
</dbReference>
<reference evidence="6 7" key="1">
    <citation type="submission" date="2018-06" db="EMBL/GenBank/DDBJ databases">
        <title>Freshwater and sediment microbial communities from various areas in North America, analyzing microbe dynamics in response to fracking.</title>
        <authorList>
            <person name="Lamendella R."/>
        </authorList>
    </citation>
    <scope>NUCLEOTIDE SEQUENCE [LARGE SCALE GENOMIC DNA]</scope>
    <source>
        <strain evidence="6 7">14_TX</strain>
    </source>
</reference>
<gene>
    <name evidence="6" type="ORF">DFO70_1352</name>
</gene>
<dbReference type="AlphaFoldDB" id="A0A366JG80"/>
<proteinExistence type="predicted"/>
<protein>
    <submittedName>
        <fullName evidence="6">TetR family transcriptional regulator</fullName>
    </submittedName>
</protein>
<keyword evidence="1" id="KW-0805">Transcription regulation</keyword>
<keyword evidence="2 4" id="KW-0238">DNA-binding</keyword>
<dbReference type="InterPro" id="IPR009057">
    <property type="entry name" value="Homeodomain-like_sf"/>
</dbReference>
<evidence type="ECO:0000313" key="7">
    <source>
        <dbReference type="Proteomes" id="UP000252731"/>
    </source>
</evidence>
<dbReference type="Gene3D" id="1.10.357.10">
    <property type="entry name" value="Tetracycline Repressor, domain 2"/>
    <property type="match status" value="1"/>
</dbReference>